<organism evidence="2 3">
    <name type="scientific">Mytilus galloprovincialis</name>
    <name type="common">Mediterranean mussel</name>
    <dbReference type="NCBI Taxonomy" id="29158"/>
    <lineage>
        <taxon>Eukaryota</taxon>
        <taxon>Metazoa</taxon>
        <taxon>Spiralia</taxon>
        <taxon>Lophotrochozoa</taxon>
        <taxon>Mollusca</taxon>
        <taxon>Bivalvia</taxon>
        <taxon>Autobranchia</taxon>
        <taxon>Pteriomorphia</taxon>
        <taxon>Mytilida</taxon>
        <taxon>Mytiloidea</taxon>
        <taxon>Mytilidae</taxon>
        <taxon>Mytilinae</taxon>
        <taxon>Mytilus</taxon>
    </lineage>
</organism>
<evidence type="ECO:0000313" key="3">
    <source>
        <dbReference type="Proteomes" id="UP000596742"/>
    </source>
</evidence>
<accession>A0A8B6D0P9</accession>
<dbReference type="Proteomes" id="UP000596742">
    <property type="component" value="Unassembled WGS sequence"/>
</dbReference>
<name>A0A8B6D0P9_MYTGA</name>
<feature type="compositionally biased region" description="Basic and acidic residues" evidence="1">
    <location>
        <begin position="72"/>
        <end position="85"/>
    </location>
</feature>
<evidence type="ECO:0000313" key="2">
    <source>
        <dbReference type="EMBL" id="VDI12009.1"/>
    </source>
</evidence>
<dbReference type="AlphaFoldDB" id="A0A8B6D0P9"/>
<comment type="caution">
    <text evidence="2">The sequence shown here is derived from an EMBL/GenBank/DDBJ whole genome shotgun (WGS) entry which is preliminary data.</text>
</comment>
<feature type="region of interest" description="Disordered" evidence="1">
    <location>
        <begin position="61"/>
        <end position="100"/>
    </location>
</feature>
<reference evidence="2" key="1">
    <citation type="submission" date="2018-11" db="EMBL/GenBank/DDBJ databases">
        <authorList>
            <person name="Alioto T."/>
            <person name="Alioto T."/>
        </authorList>
    </citation>
    <scope>NUCLEOTIDE SEQUENCE</scope>
</reference>
<dbReference type="EMBL" id="UYJE01002574">
    <property type="protein sequence ID" value="VDI12009.1"/>
    <property type="molecule type" value="Genomic_DNA"/>
</dbReference>
<proteinExistence type="predicted"/>
<keyword evidence="3" id="KW-1185">Reference proteome</keyword>
<sequence>MASWGEERNACALFYLQKLCIAAGGESIKDVELSLKNGANLEYKSGKTPYDMVTIESFLPDSEEKKRRRKKSDGLPKDKQIDDPNCRNNLICDLLSPPSP</sequence>
<evidence type="ECO:0000256" key="1">
    <source>
        <dbReference type="SAM" id="MobiDB-lite"/>
    </source>
</evidence>
<gene>
    <name evidence="2" type="ORF">MGAL_10B035390</name>
</gene>
<protein>
    <submittedName>
        <fullName evidence="2">Uncharacterized protein</fullName>
    </submittedName>
</protein>